<accession>A0A0D8Y4V7</accession>
<evidence type="ECO:0000259" key="12">
    <source>
        <dbReference type="Pfam" id="PF10559"/>
    </source>
</evidence>
<dbReference type="AlphaFoldDB" id="A0A0D8Y4V7"/>
<keyword evidence="3" id="KW-0813">Transport</keyword>
<sequence length="487" mass="53620">MGIKFLEFVKPFCGFVPEVSKPERKIQFREKMLWTAITLFVFLVCCQIPLFGIMSTDSADPFYWLRVILASNRGTLMELGISPIVTSGLIMQLLAGAKIIEVGDTPKDRALFNGAQKLFGMVITVGQAIVYVMSGLYGDPSEIGAGICLLIVVQLVIAGLIVLLLDELLQASLRTFISESILNKGYGLGSGISLFIATNICETIVWKAFSPATMNTGRGTEFEGAVIALFHLLATRTDKVRALREAFYRNNLPNLMNLMATFLVFGVVIYFQGFRVDLPIKSARYRGQYSSYPIKLFYTSNIPIILQSALVSNLYVISQMLAAKFGGNFLVNLLGTWSDASGSYRSYPTGGICYYLSPPDTLSHILEDPIHCIIYVVFMLGSCAFFSKTWIDVSGSSAKDVAKQLKEQQMVMRGHREKSMIHELNRYIPTAAAFGGLCIGALSVTADFMGAIGSGTGILLAVTIIYQYFEIFVKEQQEMGGMAAMFF</sequence>
<dbReference type="NCBIfam" id="NF006341">
    <property type="entry name" value="PRK08568.1-5"/>
    <property type="match status" value="1"/>
</dbReference>
<feature type="transmembrane region" description="Helical" evidence="11">
    <location>
        <begin position="118"/>
        <end position="137"/>
    </location>
</feature>
<reference evidence="14" key="2">
    <citation type="journal article" date="2016" name="Sci. Rep.">
        <title>Dictyocaulus viviparus genome, variome and transcriptome elucidate lungworm biology and support future intervention.</title>
        <authorList>
            <person name="McNulty S.N."/>
            <person name="Strube C."/>
            <person name="Rosa B.A."/>
            <person name="Martin J.C."/>
            <person name="Tyagi R."/>
            <person name="Choi Y.J."/>
            <person name="Wang Q."/>
            <person name="Hallsworth Pepin K."/>
            <person name="Zhang X."/>
            <person name="Ozersky P."/>
            <person name="Wilson R.K."/>
            <person name="Sternberg P.W."/>
            <person name="Gasser R.B."/>
            <person name="Mitreva M."/>
        </authorList>
    </citation>
    <scope>NUCLEOTIDE SEQUENCE [LARGE SCALE GENOMIC DNA]</scope>
    <source>
        <strain evidence="14">HannoverDv2000</strain>
    </source>
</reference>
<protein>
    <submittedName>
        <fullName evidence="13">Preprotein translocase, SecY subunit</fullName>
    </submittedName>
</protein>
<dbReference type="FunFam" id="1.10.3370.10:FF:000002">
    <property type="entry name" value="Transport Sec61 subunit alpha isoform 2"/>
    <property type="match status" value="1"/>
</dbReference>
<feature type="transmembrane region" description="Helical" evidence="11">
    <location>
        <begin position="33"/>
        <end position="54"/>
    </location>
</feature>
<comment type="similarity">
    <text evidence="2 10">Belongs to the SecY/SEC61-alpha family.</text>
</comment>
<gene>
    <name evidence="13" type="ORF">DICVIV_02805</name>
</gene>
<feature type="domain" description="Translocon Sec61/SecY plug" evidence="12">
    <location>
        <begin position="40"/>
        <end position="74"/>
    </location>
</feature>
<feature type="transmembrane region" description="Helical" evidence="11">
    <location>
        <begin position="255"/>
        <end position="276"/>
    </location>
</feature>
<keyword evidence="9 11" id="KW-0472">Membrane</keyword>
<evidence type="ECO:0000256" key="5">
    <source>
        <dbReference type="ARBA" id="ARBA00022824"/>
    </source>
</evidence>
<dbReference type="Proteomes" id="UP000053766">
    <property type="component" value="Unassembled WGS sequence"/>
</dbReference>
<organism evidence="13 14">
    <name type="scientific">Dictyocaulus viviparus</name>
    <name type="common">Bovine lungworm</name>
    <dbReference type="NCBI Taxonomy" id="29172"/>
    <lineage>
        <taxon>Eukaryota</taxon>
        <taxon>Metazoa</taxon>
        <taxon>Ecdysozoa</taxon>
        <taxon>Nematoda</taxon>
        <taxon>Chromadorea</taxon>
        <taxon>Rhabditida</taxon>
        <taxon>Rhabditina</taxon>
        <taxon>Rhabditomorpha</taxon>
        <taxon>Strongyloidea</taxon>
        <taxon>Metastrongylidae</taxon>
        <taxon>Dictyocaulus</taxon>
    </lineage>
</organism>
<feature type="transmembrane region" description="Helical" evidence="11">
    <location>
        <begin position="448"/>
        <end position="469"/>
    </location>
</feature>
<dbReference type="Pfam" id="PF10559">
    <property type="entry name" value="Plug_translocon"/>
    <property type="match status" value="1"/>
</dbReference>
<evidence type="ECO:0000256" key="9">
    <source>
        <dbReference type="ARBA" id="ARBA00023136"/>
    </source>
</evidence>
<keyword evidence="8" id="KW-0811">Translocation</keyword>
<dbReference type="PANTHER" id="PTHR10906">
    <property type="entry name" value="SECY/SEC61-ALPHA FAMILY MEMBER"/>
    <property type="match status" value="1"/>
</dbReference>
<feature type="transmembrane region" description="Helical" evidence="11">
    <location>
        <begin position="74"/>
        <end position="97"/>
    </location>
</feature>
<evidence type="ECO:0000313" key="14">
    <source>
        <dbReference type="Proteomes" id="UP000053766"/>
    </source>
</evidence>
<dbReference type="GO" id="GO:0005789">
    <property type="term" value="C:endoplasmic reticulum membrane"/>
    <property type="evidence" value="ECO:0007669"/>
    <property type="project" value="UniProtKB-SubCell"/>
</dbReference>
<feature type="transmembrane region" description="Helical" evidence="11">
    <location>
        <begin position="296"/>
        <end position="316"/>
    </location>
</feature>
<dbReference type="Pfam" id="PF00344">
    <property type="entry name" value="SecY"/>
    <property type="match status" value="1"/>
</dbReference>
<dbReference type="STRING" id="29172.A0A0D8Y4V7"/>
<dbReference type="Gene3D" id="1.10.3370.10">
    <property type="entry name" value="SecY subunit domain"/>
    <property type="match status" value="1"/>
</dbReference>
<proteinExistence type="inferred from homology"/>
<evidence type="ECO:0000256" key="10">
    <source>
        <dbReference type="RuleBase" id="RU004349"/>
    </source>
</evidence>
<dbReference type="InterPro" id="IPR030659">
    <property type="entry name" value="SecY_CS"/>
</dbReference>
<keyword evidence="6" id="KW-0653">Protein transport</keyword>
<dbReference type="PROSITE" id="PS00755">
    <property type="entry name" value="SECY_1"/>
    <property type="match status" value="1"/>
</dbReference>
<dbReference type="PIRSF" id="PIRSF004557">
    <property type="entry name" value="SecY"/>
    <property type="match status" value="1"/>
</dbReference>
<dbReference type="NCBIfam" id="TIGR00967">
    <property type="entry name" value="3a0501s007"/>
    <property type="match status" value="1"/>
</dbReference>
<dbReference type="GO" id="GO:0015031">
    <property type="term" value="P:protein transport"/>
    <property type="evidence" value="ECO:0007669"/>
    <property type="project" value="UniProtKB-KW"/>
</dbReference>
<evidence type="ECO:0000313" key="13">
    <source>
        <dbReference type="EMBL" id="KJH51044.1"/>
    </source>
</evidence>
<evidence type="ECO:0000256" key="4">
    <source>
        <dbReference type="ARBA" id="ARBA00022692"/>
    </source>
</evidence>
<dbReference type="InterPro" id="IPR019561">
    <property type="entry name" value="Translocon_Sec61/SecY_plug_dom"/>
</dbReference>
<dbReference type="SUPFAM" id="SSF103491">
    <property type="entry name" value="Preprotein translocase SecY subunit"/>
    <property type="match status" value="1"/>
</dbReference>
<dbReference type="InterPro" id="IPR023201">
    <property type="entry name" value="SecY_dom_sf"/>
</dbReference>
<evidence type="ECO:0000256" key="11">
    <source>
        <dbReference type="SAM" id="Phobius"/>
    </source>
</evidence>
<keyword evidence="7 11" id="KW-1133">Transmembrane helix</keyword>
<evidence type="ECO:0000256" key="1">
    <source>
        <dbReference type="ARBA" id="ARBA00004477"/>
    </source>
</evidence>
<dbReference type="InterPro" id="IPR002208">
    <property type="entry name" value="SecY/SEC61-alpha"/>
</dbReference>
<dbReference type="EMBL" id="KN716192">
    <property type="protein sequence ID" value="KJH51044.1"/>
    <property type="molecule type" value="Genomic_DNA"/>
</dbReference>
<reference evidence="13 14" key="1">
    <citation type="submission" date="2013-11" db="EMBL/GenBank/DDBJ databases">
        <title>Draft genome of the bovine lungworm Dictyocaulus viviparus.</title>
        <authorList>
            <person name="Mitreva M."/>
        </authorList>
    </citation>
    <scope>NUCLEOTIDE SEQUENCE [LARGE SCALE GENOMIC DNA]</scope>
    <source>
        <strain evidence="13 14">HannoverDv2000</strain>
    </source>
</reference>
<name>A0A0D8Y4V7_DICVI</name>
<evidence type="ECO:0000256" key="6">
    <source>
        <dbReference type="ARBA" id="ARBA00022927"/>
    </source>
</evidence>
<evidence type="ECO:0000256" key="3">
    <source>
        <dbReference type="ARBA" id="ARBA00022448"/>
    </source>
</evidence>
<keyword evidence="4 11" id="KW-0812">Transmembrane</keyword>
<evidence type="ECO:0000256" key="8">
    <source>
        <dbReference type="ARBA" id="ARBA00023010"/>
    </source>
</evidence>
<keyword evidence="5" id="KW-0256">Endoplasmic reticulum</keyword>
<keyword evidence="14" id="KW-1185">Reference proteome</keyword>
<feature type="transmembrane region" description="Helical" evidence="11">
    <location>
        <begin position="424"/>
        <end position="442"/>
    </location>
</feature>
<comment type="subcellular location">
    <subcellularLocation>
        <location evidence="1">Endoplasmic reticulum membrane</location>
        <topology evidence="1">Multi-pass membrane protein</topology>
    </subcellularLocation>
</comment>
<evidence type="ECO:0000256" key="7">
    <source>
        <dbReference type="ARBA" id="ARBA00022989"/>
    </source>
</evidence>
<evidence type="ECO:0000256" key="2">
    <source>
        <dbReference type="ARBA" id="ARBA00005751"/>
    </source>
</evidence>
<dbReference type="OrthoDB" id="420669at2759"/>
<feature type="transmembrane region" description="Helical" evidence="11">
    <location>
        <begin position="143"/>
        <end position="165"/>
    </location>
</feature>